<proteinExistence type="predicted"/>
<sequence>MDEKELLKKAFEYGNVPSNITYCFTEPCPMKNKCIHYLFGLYKNEKTDRGDAIFPNALKNGNCKYFAPLRIVKMAWGFDKLFAEMKVKDAPALRAEMRDYLAVKDNTTVTNWGN</sequence>
<evidence type="ECO:0000313" key="2">
    <source>
        <dbReference type="Proteomes" id="UP000285604"/>
    </source>
</evidence>
<dbReference type="InterPro" id="IPR045724">
    <property type="entry name" value="DUF6078"/>
</dbReference>
<evidence type="ECO:0000313" key="1">
    <source>
        <dbReference type="EMBL" id="RGX97241.1"/>
    </source>
</evidence>
<protein>
    <submittedName>
        <fullName evidence="1">Uncharacterized protein</fullName>
    </submittedName>
</protein>
<organism evidence="1 2">
    <name type="scientific">Segatella copri</name>
    <dbReference type="NCBI Taxonomy" id="165179"/>
    <lineage>
        <taxon>Bacteria</taxon>
        <taxon>Pseudomonadati</taxon>
        <taxon>Bacteroidota</taxon>
        <taxon>Bacteroidia</taxon>
        <taxon>Bacteroidales</taxon>
        <taxon>Prevotellaceae</taxon>
        <taxon>Segatella</taxon>
    </lineage>
</organism>
<dbReference type="AlphaFoldDB" id="A0AA92WEG6"/>
<name>A0AA92WEG6_9BACT</name>
<comment type="caution">
    <text evidence="1">The sequence shown here is derived from an EMBL/GenBank/DDBJ whole genome shotgun (WGS) entry which is preliminary data.</text>
</comment>
<dbReference type="Proteomes" id="UP000285604">
    <property type="component" value="Unassembled WGS sequence"/>
</dbReference>
<accession>A0AA92WEG6</accession>
<reference evidence="1 2" key="1">
    <citation type="submission" date="2018-08" db="EMBL/GenBank/DDBJ databases">
        <title>A genome reference for cultivated species of the human gut microbiota.</title>
        <authorList>
            <person name="Zou Y."/>
            <person name="Xue W."/>
            <person name="Luo G."/>
        </authorList>
    </citation>
    <scope>NUCLEOTIDE SEQUENCE [LARGE SCALE GENOMIC DNA]</scope>
    <source>
        <strain evidence="1 2">OF03-3</strain>
    </source>
</reference>
<gene>
    <name evidence="1" type="ORF">DXA63_04055</name>
</gene>
<dbReference type="EMBL" id="QSCI01000009">
    <property type="protein sequence ID" value="RGX97241.1"/>
    <property type="molecule type" value="Genomic_DNA"/>
</dbReference>
<dbReference type="Pfam" id="PF19555">
    <property type="entry name" value="DUF6078"/>
    <property type="match status" value="1"/>
</dbReference>